<organism evidence="2 3">
    <name type="scientific">Pterulicium gracile</name>
    <dbReference type="NCBI Taxonomy" id="1884261"/>
    <lineage>
        <taxon>Eukaryota</taxon>
        <taxon>Fungi</taxon>
        <taxon>Dikarya</taxon>
        <taxon>Basidiomycota</taxon>
        <taxon>Agaricomycotina</taxon>
        <taxon>Agaricomycetes</taxon>
        <taxon>Agaricomycetidae</taxon>
        <taxon>Agaricales</taxon>
        <taxon>Pleurotineae</taxon>
        <taxon>Pterulaceae</taxon>
        <taxon>Pterulicium</taxon>
    </lineage>
</organism>
<dbReference type="AlphaFoldDB" id="A0A5C3QZN0"/>
<keyword evidence="3" id="KW-1185">Reference proteome</keyword>
<dbReference type="OrthoDB" id="3263613at2759"/>
<gene>
    <name evidence="2" type="ORF">BDV98DRAFT_560991</name>
</gene>
<feature type="region of interest" description="Disordered" evidence="1">
    <location>
        <begin position="1"/>
        <end position="51"/>
    </location>
</feature>
<reference evidence="2 3" key="1">
    <citation type="journal article" date="2019" name="Nat. Ecol. Evol.">
        <title>Megaphylogeny resolves global patterns of mushroom evolution.</title>
        <authorList>
            <person name="Varga T."/>
            <person name="Krizsan K."/>
            <person name="Foldi C."/>
            <person name="Dima B."/>
            <person name="Sanchez-Garcia M."/>
            <person name="Sanchez-Ramirez S."/>
            <person name="Szollosi G.J."/>
            <person name="Szarkandi J.G."/>
            <person name="Papp V."/>
            <person name="Albert L."/>
            <person name="Andreopoulos W."/>
            <person name="Angelini C."/>
            <person name="Antonin V."/>
            <person name="Barry K.W."/>
            <person name="Bougher N.L."/>
            <person name="Buchanan P."/>
            <person name="Buyck B."/>
            <person name="Bense V."/>
            <person name="Catcheside P."/>
            <person name="Chovatia M."/>
            <person name="Cooper J."/>
            <person name="Damon W."/>
            <person name="Desjardin D."/>
            <person name="Finy P."/>
            <person name="Geml J."/>
            <person name="Haridas S."/>
            <person name="Hughes K."/>
            <person name="Justo A."/>
            <person name="Karasinski D."/>
            <person name="Kautmanova I."/>
            <person name="Kiss B."/>
            <person name="Kocsube S."/>
            <person name="Kotiranta H."/>
            <person name="LaButti K.M."/>
            <person name="Lechner B.E."/>
            <person name="Liimatainen K."/>
            <person name="Lipzen A."/>
            <person name="Lukacs Z."/>
            <person name="Mihaltcheva S."/>
            <person name="Morgado L.N."/>
            <person name="Niskanen T."/>
            <person name="Noordeloos M.E."/>
            <person name="Ohm R.A."/>
            <person name="Ortiz-Santana B."/>
            <person name="Ovrebo C."/>
            <person name="Racz N."/>
            <person name="Riley R."/>
            <person name="Savchenko A."/>
            <person name="Shiryaev A."/>
            <person name="Soop K."/>
            <person name="Spirin V."/>
            <person name="Szebenyi C."/>
            <person name="Tomsovsky M."/>
            <person name="Tulloss R.E."/>
            <person name="Uehling J."/>
            <person name="Grigoriev I.V."/>
            <person name="Vagvolgyi C."/>
            <person name="Papp T."/>
            <person name="Martin F.M."/>
            <person name="Miettinen O."/>
            <person name="Hibbett D.S."/>
            <person name="Nagy L.G."/>
        </authorList>
    </citation>
    <scope>NUCLEOTIDE SEQUENCE [LARGE SCALE GENOMIC DNA]</scope>
    <source>
        <strain evidence="2 3">CBS 309.79</strain>
    </source>
</reference>
<accession>A0A5C3QZN0</accession>
<proteinExistence type="predicted"/>
<dbReference type="EMBL" id="ML178816">
    <property type="protein sequence ID" value="TFL05991.1"/>
    <property type="molecule type" value="Genomic_DNA"/>
</dbReference>
<feature type="compositionally biased region" description="Low complexity" evidence="1">
    <location>
        <begin position="1"/>
        <end position="14"/>
    </location>
</feature>
<sequence length="294" mass="31593">MPPKSRSSTPSTSTPKERSSETPTRKTPRCAQCQRPRAGHPRQGCPYAGSPTKQDILAAISDMNIADAKGEDKRIPRRSITPKKVAFAGEPSLESLSTRSSDVIRNILLTKGDDSSEDTETEETIQKWRYSIPNKYPHSGMPGTLVTPMSSLSSVGVAKQEPRTPEPLDSSPSRRPLGPTPSFQTREELLRFAKEESTTPPVSLYTLPLNTVSEFTQRAKLANLHVKYLPSEDGKNVPAIMGHNEQEVLRVFASMEARMQASPKAGARGGSGFAAAAGGAVVGAAATFAGLAYT</sequence>
<dbReference type="Proteomes" id="UP000305067">
    <property type="component" value="Unassembled WGS sequence"/>
</dbReference>
<feature type="compositionally biased region" description="Basic and acidic residues" evidence="1">
    <location>
        <begin position="15"/>
        <end position="24"/>
    </location>
</feature>
<protein>
    <submittedName>
        <fullName evidence="2">Uncharacterized protein</fullName>
    </submittedName>
</protein>
<evidence type="ECO:0000313" key="3">
    <source>
        <dbReference type="Proteomes" id="UP000305067"/>
    </source>
</evidence>
<evidence type="ECO:0000256" key="1">
    <source>
        <dbReference type="SAM" id="MobiDB-lite"/>
    </source>
</evidence>
<feature type="region of interest" description="Disordered" evidence="1">
    <location>
        <begin position="139"/>
        <end position="182"/>
    </location>
</feature>
<name>A0A5C3QZN0_9AGAR</name>
<evidence type="ECO:0000313" key="2">
    <source>
        <dbReference type="EMBL" id="TFL05991.1"/>
    </source>
</evidence>